<evidence type="ECO:0000256" key="1">
    <source>
        <dbReference type="SAM" id="MobiDB-lite"/>
    </source>
</evidence>
<proteinExistence type="predicted"/>
<reference evidence="2 3" key="1">
    <citation type="submission" date="2018-04" db="EMBL/GenBank/DDBJ databases">
        <authorList>
            <person name="Huttner S."/>
            <person name="Dainat J."/>
        </authorList>
    </citation>
    <scope>NUCLEOTIDE SEQUENCE [LARGE SCALE GENOMIC DNA]</scope>
</reference>
<dbReference type="EMBL" id="OUUZ01000013">
    <property type="protein sequence ID" value="SPQ24819.1"/>
    <property type="molecule type" value="Genomic_DNA"/>
</dbReference>
<gene>
    <name evidence="2" type="ORF">TT172_LOCUS7238</name>
</gene>
<protein>
    <submittedName>
        <fullName evidence="2">Aa864bed-bc4f-4fcb-b42c-a85160de0961</fullName>
    </submittedName>
</protein>
<accession>A0A446BQN5</accession>
<organism evidence="2 3">
    <name type="scientific">Thermothielavioides terrestris</name>
    <dbReference type="NCBI Taxonomy" id="2587410"/>
    <lineage>
        <taxon>Eukaryota</taxon>
        <taxon>Fungi</taxon>
        <taxon>Dikarya</taxon>
        <taxon>Ascomycota</taxon>
        <taxon>Pezizomycotina</taxon>
        <taxon>Sordariomycetes</taxon>
        <taxon>Sordariomycetidae</taxon>
        <taxon>Sordariales</taxon>
        <taxon>Chaetomiaceae</taxon>
        <taxon>Thermothielavioides</taxon>
    </lineage>
</organism>
<name>A0A446BQN5_9PEZI</name>
<feature type="compositionally biased region" description="Basic residues" evidence="1">
    <location>
        <begin position="24"/>
        <end position="36"/>
    </location>
</feature>
<feature type="region of interest" description="Disordered" evidence="1">
    <location>
        <begin position="1"/>
        <end position="48"/>
    </location>
</feature>
<evidence type="ECO:0000313" key="2">
    <source>
        <dbReference type="EMBL" id="SPQ24819.1"/>
    </source>
</evidence>
<feature type="region of interest" description="Disordered" evidence="1">
    <location>
        <begin position="89"/>
        <end position="112"/>
    </location>
</feature>
<evidence type="ECO:0000313" key="3">
    <source>
        <dbReference type="Proteomes" id="UP000289323"/>
    </source>
</evidence>
<dbReference type="AlphaFoldDB" id="A0A446BQN5"/>
<dbReference type="Proteomes" id="UP000289323">
    <property type="component" value="Unassembled WGS sequence"/>
</dbReference>
<sequence length="112" mass="12064">MSGEHPAAALVDSLTPAATTPSKERKRPLRTYRQKPRTTAESRLDPGLFQASAPKLRQGAIRCGLLRPSRAPTIIASLVIYVALYETQKAQEAHDPAPPQRTGPILRGRGGG</sequence>